<evidence type="ECO:0000256" key="4">
    <source>
        <dbReference type="ARBA" id="ARBA00022825"/>
    </source>
</evidence>
<evidence type="ECO:0000256" key="1">
    <source>
        <dbReference type="ARBA" id="ARBA00006534"/>
    </source>
</evidence>
<evidence type="ECO:0000256" key="2">
    <source>
        <dbReference type="ARBA" id="ARBA00022670"/>
    </source>
</evidence>
<comment type="similarity">
    <text evidence="1">Belongs to the peptidase S51 family.</text>
</comment>
<accession>A0A6G5QKJ7</accession>
<dbReference type="GO" id="GO:0008236">
    <property type="term" value="F:serine-type peptidase activity"/>
    <property type="evidence" value="ECO:0007669"/>
    <property type="project" value="UniProtKB-KW"/>
</dbReference>
<organism evidence="5 6">
    <name type="scientific">Campylobacter rectus</name>
    <name type="common">Wolinella recta</name>
    <dbReference type="NCBI Taxonomy" id="203"/>
    <lineage>
        <taxon>Bacteria</taxon>
        <taxon>Pseudomonadati</taxon>
        <taxon>Campylobacterota</taxon>
        <taxon>Epsilonproteobacteria</taxon>
        <taxon>Campylobacterales</taxon>
        <taxon>Campylobacteraceae</taxon>
        <taxon>Campylobacter</taxon>
    </lineage>
</organism>
<evidence type="ECO:0000313" key="6">
    <source>
        <dbReference type="Proteomes" id="UP000502377"/>
    </source>
</evidence>
<dbReference type="GO" id="GO:0006508">
    <property type="term" value="P:proteolysis"/>
    <property type="evidence" value="ECO:0007669"/>
    <property type="project" value="UniProtKB-KW"/>
</dbReference>
<proteinExistence type="inferred from homology"/>
<dbReference type="PANTHER" id="PTHR20842:SF0">
    <property type="entry name" value="ALPHA-ASPARTYL DIPEPTIDASE"/>
    <property type="match status" value="1"/>
</dbReference>
<keyword evidence="3" id="KW-0378">Hydrolase</keyword>
<dbReference type="RefSeq" id="WP_002946077.1">
    <property type="nucleotide sequence ID" value="NZ_CP012543.1"/>
</dbReference>
<dbReference type="Gene3D" id="3.40.50.880">
    <property type="match status" value="2"/>
</dbReference>
<dbReference type="KEGG" id="crx:CRECT_0500"/>
<dbReference type="SUPFAM" id="SSF52317">
    <property type="entry name" value="Class I glutamine amidotransferase-like"/>
    <property type="match status" value="1"/>
</dbReference>
<sequence length="179" mass="19313">MIEMFLCSYFAGAATLFEDFAEQNIRAKEVLFIPTAANVEEYRDYVDEAKEAFVKMGFEVQILDVSKASEDEAKAKIGAAQVLYVSGELVCVGESAGAMIAVPSVEYASAMDDAGDYGAGAQTGLDLVKFYPVSHYGEEPFVQSTAEILKAYDGKLNLAPINNAEAIAVHGDKFKILGR</sequence>
<keyword evidence="4" id="KW-0720">Serine protease</keyword>
<gene>
    <name evidence="5" type="ORF">CRECT_0500</name>
</gene>
<dbReference type="AlphaFoldDB" id="A0A6G5QKJ7"/>
<reference evidence="5 6" key="1">
    <citation type="submission" date="2016-07" db="EMBL/GenBank/DDBJ databases">
        <title>Comparative genomics of the Campylobacter concisus group.</title>
        <authorList>
            <person name="Miller W.G."/>
            <person name="Yee E."/>
            <person name="Chapman M.H."/>
            <person name="Huynh S."/>
            <person name="Bono J.L."/>
            <person name="On S.L.W."/>
            <person name="StLeger J."/>
            <person name="Foster G."/>
            <person name="Parker C.T."/>
        </authorList>
    </citation>
    <scope>NUCLEOTIDE SEQUENCE [LARGE SCALE GENOMIC DNA]</scope>
    <source>
        <strain evidence="5 6">ATCC 33238</strain>
    </source>
</reference>
<dbReference type="PANTHER" id="PTHR20842">
    <property type="entry name" value="PROTEASE S51 ALPHA-ASPARTYL DIPEPTIDASE"/>
    <property type="match status" value="1"/>
</dbReference>
<evidence type="ECO:0000256" key="3">
    <source>
        <dbReference type="ARBA" id="ARBA00022801"/>
    </source>
</evidence>
<keyword evidence="2" id="KW-0645">Protease</keyword>
<protein>
    <submittedName>
        <fullName evidence="5">Peptidase E family protein</fullName>
    </submittedName>
</protein>
<dbReference type="EMBL" id="CP012543">
    <property type="protein sequence ID" value="QCD46190.1"/>
    <property type="molecule type" value="Genomic_DNA"/>
</dbReference>
<dbReference type="Pfam" id="PF03575">
    <property type="entry name" value="Peptidase_S51"/>
    <property type="match status" value="2"/>
</dbReference>
<dbReference type="InterPro" id="IPR029062">
    <property type="entry name" value="Class_I_gatase-like"/>
</dbReference>
<name>A0A6G5QKJ7_CAMRE</name>
<dbReference type="InterPro" id="IPR005320">
    <property type="entry name" value="Peptidase_S51"/>
</dbReference>
<dbReference type="Proteomes" id="UP000502377">
    <property type="component" value="Chromosome"/>
</dbReference>
<evidence type="ECO:0000313" key="5">
    <source>
        <dbReference type="EMBL" id="QCD46190.1"/>
    </source>
</evidence>